<name>K4F934_9CAUD</name>
<evidence type="ECO:0000259" key="1">
    <source>
        <dbReference type="Pfam" id="PF09414"/>
    </source>
</evidence>
<reference evidence="2 3" key="1">
    <citation type="journal article" date="2012" name="J. Virol.">
        <title>Genome Sequence of Cronobacter sakazakii Myovirus vB_CsaM_GAP31.</title>
        <authorList>
            <person name="Abbasifar R."/>
            <person name="Kropinski A.M."/>
            <person name="Sabour P.M."/>
            <person name="Ackermann H.W."/>
            <person name="Alanis Villa A."/>
            <person name="Abbasifar A."/>
            <person name="Griffiths M.W."/>
        </authorList>
    </citation>
    <scope>NUCLEOTIDE SEQUENCE [LARGE SCALE GENOMIC DNA]</scope>
</reference>
<dbReference type="InterPro" id="IPR021122">
    <property type="entry name" value="RNA_ligase_dom_REL/Rnl2"/>
</dbReference>
<gene>
    <name evidence="2" type="ORF">GAP31_007</name>
</gene>
<protein>
    <submittedName>
        <fullName evidence="2">RNA ligase 2</fullName>
    </submittedName>
</protein>
<dbReference type="GeneID" id="13993618"/>
<dbReference type="GO" id="GO:0016874">
    <property type="term" value="F:ligase activity"/>
    <property type="evidence" value="ECO:0007669"/>
    <property type="project" value="UniProtKB-KW"/>
</dbReference>
<keyword evidence="2" id="KW-0436">Ligase</keyword>
<dbReference type="EMBL" id="JN882284">
    <property type="protein sequence ID" value="AFC21185.1"/>
    <property type="molecule type" value="Genomic_DNA"/>
</dbReference>
<dbReference type="KEGG" id="vg:13993618"/>
<dbReference type="Gene3D" id="3.30.470.30">
    <property type="entry name" value="DNA ligase/mRNA capping enzyme"/>
    <property type="match status" value="1"/>
</dbReference>
<dbReference type="SUPFAM" id="SSF56091">
    <property type="entry name" value="DNA ligase/mRNA capping enzyme, catalytic domain"/>
    <property type="match status" value="1"/>
</dbReference>
<dbReference type="Proteomes" id="UP000000458">
    <property type="component" value="Segment"/>
</dbReference>
<evidence type="ECO:0000313" key="2">
    <source>
        <dbReference type="EMBL" id="AFC21185.1"/>
    </source>
</evidence>
<feature type="domain" description="RNA ligase" evidence="1">
    <location>
        <begin position="48"/>
        <end position="248"/>
    </location>
</feature>
<proteinExistence type="predicted"/>
<accession>K4F934</accession>
<dbReference type="OrthoDB" id="4943at10239"/>
<keyword evidence="3" id="KW-1185">Reference proteome</keyword>
<evidence type="ECO:0000313" key="3">
    <source>
        <dbReference type="Proteomes" id="UP000000458"/>
    </source>
</evidence>
<sequence length="348" mass="39162">MTKPIKYPSTHQFRQVIKAIHDRLTFDGIDDNGNIKRKVVAPDQYLIPYIGTVKIHGTNGSIVFHSEDEVVFQSKERIVQVGDDNNGFAAFMVRKDTKELLEQVKYLCECNGTPFSFPVEIAGEWAGRGIQKGVAVSEVEPFFTIFRVAVGRNEEGNALNWMPPNFQYGIGLPQERIFSVLDFGFWSVNIPFNEPEQVQNDLTTLTMQVEAACPVGKHFGVEGVGEGIVWSPLQPELAKDSGLWFKVKGEKHSVSKVKTLAEVDPVRLQNMREFVEYAVTENRLEQGLGEVGLDQSKIGEFIAWVSRDINKEEGDVLEANSLTMKDVAKFISNKSRGWYMQKLNESPL</sequence>
<dbReference type="Pfam" id="PF09414">
    <property type="entry name" value="RNA_ligase"/>
    <property type="match status" value="1"/>
</dbReference>
<dbReference type="RefSeq" id="YP_006986840.1">
    <property type="nucleotide sequence ID" value="NC_019400.1"/>
</dbReference>
<organism evidence="2 3">
    <name type="scientific">Cronobacter phage vB_CsaM_GAP31</name>
    <dbReference type="NCBI Taxonomy" id="1141135"/>
    <lineage>
        <taxon>Viruses</taxon>
        <taxon>Duplodnaviria</taxon>
        <taxon>Heunggongvirae</taxon>
        <taxon>Uroviricota</taxon>
        <taxon>Caudoviricetes</taxon>
        <taxon>Vequintavirinae</taxon>
        <taxon>Seunavirus</taxon>
        <taxon>Seunavirus GAP31</taxon>
    </lineage>
</organism>